<dbReference type="InterPro" id="IPR052023">
    <property type="entry name" value="Histidine_kinase_KdpD"/>
</dbReference>
<evidence type="ECO:0000256" key="7">
    <source>
        <dbReference type="ARBA" id="ARBA00022741"/>
    </source>
</evidence>
<evidence type="ECO:0000256" key="4">
    <source>
        <dbReference type="ARBA" id="ARBA00022553"/>
    </source>
</evidence>
<dbReference type="InterPro" id="IPR025201">
    <property type="entry name" value="KdpD_TM"/>
</dbReference>
<protein>
    <recommendedName>
        <fullName evidence="3">histidine kinase</fullName>
        <ecNumber evidence="3">2.7.13.3</ecNumber>
    </recommendedName>
</protein>
<dbReference type="SUPFAM" id="SSF47384">
    <property type="entry name" value="Homodimeric domain of signal transducing histidine kinase"/>
    <property type="match status" value="1"/>
</dbReference>
<dbReference type="GO" id="GO:0005524">
    <property type="term" value="F:ATP binding"/>
    <property type="evidence" value="ECO:0007669"/>
    <property type="project" value="UniProtKB-KW"/>
</dbReference>
<dbReference type="EC" id="2.7.13.3" evidence="3"/>
<keyword evidence="5" id="KW-0808">Transferase</keyword>
<evidence type="ECO:0000256" key="8">
    <source>
        <dbReference type="ARBA" id="ARBA00022777"/>
    </source>
</evidence>
<dbReference type="SMART" id="SM00387">
    <property type="entry name" value="HATPase_c"/>
    <property type="match status" value="1"/>
</dbReference>
<keyword evidence="11" id="KW-0902">Two-component regulatory system</keyword>
<gene>
    <name evidence="15" type="ORF">KGMB01110_27650</name>
</gene>
<dbReference type="InterPro" id="IPR003661">
    <property type="entry name" value="HisK_dim/P_dom"/>
</dbReference>
<feature type="transmembrane region" description="Helical" evidence="13">
    <location>
        <begin position="38"/>
        <end position="57"/>
    </location>
</feature>
<dbReference type="AlphaFoldDB" id="A0A391PEP2"/>
<dbReference type="CDD" id="cd00082">
    <property type="entry name" value="HisKA"/>
    <property type="match status" value="1"/>
</dbReference>
<dbReference type="Pfam" id="PF02518">
    <property type="entry name" value="HATPase_c"/>
    <property type="match status" value="1"/>
</dbReference>
<comment type="catalytic activity">
    <reaction evidence="1">
        <text>ATP + protein L-histidine = ADP + protein N-phospho-L-histidine.</text>
        <dbReference type="EC" id="2.7.13.3"/>
    </reaction>
</comment>
<evidence type="ECO:0000256" key="5">
    <source>
        <dbReference type="ARBA" id="ARBA00022679"/>
    </source>
</evidence>
<dbReference type="Pfam" id="PF00512">
    <property type="entry name" value="HisKA"/>
    <property type="match status" value="1"/>
</dbReference>
<evidence type="ECO:0000256" key="2">
    <source>
        <dbReference type="ARBA" id="ARBA00004141"/>
    </source>
</evidence>
<keyword evidence="6 13" id="KW-0812">Transmembrane</keyword>
<evidence type="ECO:0000313" key="15">
    <source>
        <dbReference type="EMBL" id="GCA68329.1"/>
    </source>
</evidence>
<evidence type="ECO:0000256" key="13">
    <source>
        <dbReference type="SAM" id="Phobius"/>
    </source>
</evidence>
<feature type="transmembrane region" description="Helical" evidence="13">
    <location>
        <begin position="89"/>
        <end position="108"/>
    </location>
</feature>
<evidence type="ECO:0000256" key="1">
    <source>
        <dbReference type="ARBA" id="ARBA00000085"/>
    </source>
</evidence>
<evidence type="ECO:0000256" key="6">
    <source>
        <dbReference type="ARBA" id="ARBA00022692"/>
    </source>
</evidence>
<dbReference type="InterPro" id="IPR004358">
    <property type="entry name" value="Sig_transdc_His_kin-like_C"/>
</dbReference>
<dbReference type="InterPro" id="IPR003594">
    <property type="entry name" value="HATPase_dom"/>
</dbReference>
<dbReference type="InterPro" id="IPR036890">
    <property type="entry name" value="HATPase_C_sf"/>
</dbReference>
<evidence type="ECO:0000259" key="14">
    <source>
        <dbReference type="PROSITE" id="PS50109"/>
    </source>
</evidence>
<keyword evidence="10 13" id="KW-1133">Transmembrane helix</keyword>
<reference evidence="16" key="1">
    <citation type="submission" date="2018-09" db="EMBL/GenBank/DDBJ databases">
        <title>Draft Genome Sequence of Mediterraneibacter sp. KCTC 15684.</title>
        <authorList>
            <person name="Kim J.S."/>
            <person name="Han K.I."/>
            <person name="Suh M.K."/>
            <person name="Lee K.C."/>
            <person name="Eom M.K."/>
            <person name="Lee J.H."/>
            <person name="Park S.H."/>
            <person name="Kang S.W."/>
            <person name="Park J.E."/>
            <person name="Oh B.S."/>
            <person name="Yu S.Y."/>
            <person name="Choi S.H."/>
            <person name="Lee D.H."/>
            <person name="Yoon H."/>
            <person name="Kim B."/>
            <person name="Yang S.J."/>
            <person name="Lee J.S."/>
        </authorList>
    </citation>
    <scope>NUCLEOTIDE SEQUENCE [LARGE SCALE GENOMIC DNA]</scope>
    <source>
        <strain evidence="16">KCTC 15684</strain>
    </source>
</reference>
<evidence type="ECO:0000256" key="11">
    <source>
        <dbReference type="ARBA" id="ARBA00023012"/>
    </source>
</evidence>
<organism evidence="15 16">
    <name type="scientific">Mediterraneibacter butyricigenes</name>
    <dbReference type="NCBI Taxonomy" id="2316025"/>
    <lineage>
        <taxon>Bacteria</taxon>
        <taxon>Bacillati</taxon>
        <taxon>Bacillota</taxon>
        <taxon>Clostridia</taxon>
        <taxon>Lachnospirales</taxon>
        <taxon>Lachnospiraceae</taxon>
        <taxon>Mediterraneibacter</taxon>
    </lineage>
</organism>
<dbReference type="PROSITE" id="PS50109">
    <property type="entry name" value="HIS_KIN"/>
    <property type="match status" value="1"/>
</dbReference>
<dbReference type="Gene3D" id="1.10.287.130">
    <property type="match status" value="1"/>
</dbReference>
<accession>A0A391PEP2</accession>
<dbReference type="RefSeq" id="WP_119298966.1">
    <property type="nucleotide sequence ID" value="NZ_BHGK01000001.1"/>
</dbReference>
<keyword evidence="8" id="KW-0418">Kinase</keyword>
<evidence type="ECO:0000256" key="3">
    <source>
        <dbReference type="ARBA" id="ARBA00012438"/>
    </source>
</evidence>
<dbReference type="InterPro" id="IPR038318">
    <property type="entry name" value="KdpD_sf"/>
</dbReference>
<keyword evidence="4" id="KW-0597">Phosphoprotein</keyword>
<evidence type="ECO:0000256" key="12">
    <source>
        <dbReference type="ARBA" id="ARBA00023136"/>
    </source>
</evidence>
<name>A0A391PEP2_9FIRM</name>
<feature type="transmembrane region" description="Helical" evidence="13">
    <location>
        <begin position="12"/>
        <end position="32"/>
    </location>
</feature>
<dbReference type="GO" id="GO:0005886">
    <property type="term" value="C:plasma membrane"/>
    <property type="evidence" value="ECO:0007669"/>
    <property type="project" value="TreeGrafter"/>
</dbReference>
<feature type="domain" description="Histidine kinase" evidence="14">
    <location>
        <begin position="142"/>
        <end position="356"/>
    </location>
</feature>
<evidence type="ECO:0000256" key="9">
    <source>
        <dbReference type="ARBA" id="ARBA00022840"/>
    </source>
</evidence>
<dbReference type="Proteomes" id="UP000265643">
    <property type="component" value="Unassembled WGS sequence"/>
</dbReference>
<keyword evidence="9" id="KW-0067">ATP-binding</keyword>
<evidence type="ECO:0000256" key="10">
    <source>
        <dbReference type="ARBA" id="ARBA00022989"/>
    </source>
</evidence>
<dbReference type="SUPFAM" id="SSF55874">
    <property type="entry name" value="ATPase domain of HSP90 chaperone/DNA topoisomerase II/histidine kinase"/>
    <property type="match status" value="1"/>
</dbReference>
<dbReference type="GO" id="GO:0000155">
    <property type="term" value="F:phosphorelay sensor kinase activity"/>
    <property type="evidence" value="ECO:0007669"/>
    <property type="project" value="InterPro"/>
</dbReference>
<keyword evidence="12 13" id="KW-0472">Membrane</keyword>
<proteinExistence type="predicted"/>
<dbReference type="EMBL" id="BHGK01000001">
    <property type="protein sequence ID" value="GCA68329.1"/>
    <property type="molecule type" value="Genomic_DNA"/>
</dbReference>
<dbReference type="SMART" id="SM00388">
    <property type="entry name" value="HisKA"/>
    <property type="match status" value="1"/>
</dbReference>
<dbReference type="PANTHER" id="PTHR45569">
    <property type="entry name" value="SENSOR PROTEIN KDPD"/>
    <property type="match status" value="1"/>
</dbReference>
<sequence length="356" mass="39558">MKRIINKLIASNDYLLTFILLSIATGLAFLFFHSTPNASANISLLYILATILAARYTAGYRFGIFAALFSVVCINYLFTYPFFKLNFTLTGYPATFIGLLAISIITSATTTRLKKQAAIIAERERTVEEAKRESIRANLLRAISHDLRTPLTSMIGASSSYLEEEELLSSEEKRQLGANINNDANWLLHMVENLLSVTRIQDNQQTVHKEPELVEEVVAEATQRLKKRLPDARIIVHAPEDMILLPMDALLIEQVLINLLENAILHSGSTVPPELFITQENQSVTFSVIDYGHGLDESQLEDLFQGTYNSSDSSDTHKGMGIGLSICKTIIEAHQGTIEAHNHTNGAVFSFTLPES</sequence>
<dbReference type="InterPro" id="IPR036097">
    <property type="entry name" value="HisK_dim/P_sf"/>
</dbReference>
<feature type="transmembrane region" description="Helical" evidence="13">
    <location>
        <begin position="64"/>
        <end position="83"/>
    </location>
</feature>
<comment type="subcellular location">
    <subcellularLocation>
        <location evidence="2">Membrane</location>
        <topology evidence="2">Multi-pass membrane protein</topology>
    </subcellularLocation>
</comment>
<dbReference type="InterPro" id="IPR005467">
    <property type="entry name" value="His_kinase_dom"/>
</dbReference>
<comment type="caution">
    <text evidence="15">The sequence shown here is derived from an EMBL/GenBank/DDBJ whole genome shotgun (WGS) entry which is preliminary data.</text>
</comment>
<keyword evidence="7" id="KW-0547">Nucleotide-binding</keyword>
<keyword evidence="16" id="KW-1185">Reference proteome</keyword>
<dbReference type="Gene3D" id="3.30.565.10">
    <property type="entry name" value="Histidine kinase-like ATPase, C-terminal domain"/>
    <property type="match status" value="1"/>
</dbReference>
<evidence type="ECO:0000313" key="16">
    <source>
        <dbReference type="Proteomes" id="UP000265643"/>
    </source>
</evidence>
<dbReference type="Pfam" id="PF13493">
    <property type="entry name" value="DUF4118"/>
    <property type="match status" value="1"/>
</dbReference>
<dbReference type="PANTHER" id="PTHR45569:SF1">
    <property type="entry name" value="SENSOR PROTEIN KDPD"/>
    <property type="match status" value="1"/>
</dbReference>
<dbReference type="Gene3D" id="1.20.120.620">
    <property type="entry name" value="Backbone structure of the membrane domain of e. Coli histidine kinase receptor kdpd"/>
    <property type="match status" value="1"/>
</dbReference>
<dbReference type="PRINTS" id="PR00344">
    <property type="entry name" value="BCTRLSENSOR"/>
</dbReference>